<evidence type="ECO:0000256" key="1">
    <source>
        <dbReference type="SAM" id="MobiDB-lite"/>
    </source>
</evidence>
<reference evidence="3" key="1">
    <citation type="journal article" date="2007" name="Science">
        <title>Evolutionary and biomedical insights from the rhesus macaque genome.</title>
        <authorList>
            <person name="Gibbs R.A."/>
            <person name="Rogers J."/>
            <person name="Katze M.G."/>
            <person name="Bumgarner R."/>
            <person name="Weinstock G.M."/>
            <person name="Mardis E.R."/>
            <person name="Remington K.A."/>
            <person name="Strausberg R.L."/>
            <person name="Venter J.C."/>
            <person name="Wilson R.K."/>
            <person name="Batzer M.A."/>
            <person name="Bustamante C.D."/>
            <person name="Eichler E.E."/>
            <person name="Hahn M.W."/>
            <person name="Hardison R.C."/>
            <person name="Makova K.D."/>
            <person name="Miller W."/>
            <person name="Milosavljevic A."/>
            <person name="Palermo R.E."/>
            <person name="Siepel A."/>
            <person name="Sikela J.M."/>
            <person name="Attaway T."/>
            <person name="Bell S."/>
            <person name="Bernard K.E."/>
            <person name="Buhay C.J."/>
            <person name="Chandrabose M.N."/>
            <person name="Dao M."/>
            <person name="Davis C."/>
            <person name="Delehaunty K.D."/>
            <person name="Ding Y."/>
            <person name="Dinh H.H."/>
            <person name="Dugan-Rocha S."/>
            <person name="Fulton L.A."/>
            <person name="Gabisi R.A."/>
            <person name="Garner T.T."/>
            <person name="Godfrey J."/>
            <person name="Hawes A.C."/>
            <person name="Hernandez J."/>
            <person name="Hines S."/>
            <person name="Holder M."/>
            <person name="Hume J."/>
            <person name="Jhangiani S.N."/>
            <person name="Joshi V."/>
            <person name="Khan Z.M."/>
            <person name="Kirkness E.F."/>
            <person name="Cree A."/>
            <person name="Fowler R.G."/>
            <person name="Lee S."/>
            <person name="Lewis L.R."/>
            <person name="Li Z."/>
            <person name="Liu Y.-S."/>
            <person name="Moore S.M."/>
            <person name="Muzny D."/>
            <person name="Nazareth L.V."/>
            <person name="Ngo D.N."/>
            <person name="Okwuonu G.O."/>
            <person name="Pai G."/>
            <person name="Parker D."/>
            <person name="Paul H.A."/>
            <person name="Pfannkoch C."/>
            <person name="Pohl C.S."/>
            <person name="Rogers Y.-H.C."/>
            <person name="Ruiz S.J."/>
            <person name="Sabo A."/>
            <person name="Santibanez J."/>
            <person name="Schneider B.W."/>
            <person name="Smith S.M."/>
            <person name="Sodergren E."/>
            <person name="Svatek A.F."/>
            <person name="Utterback T.R."/>
            <person name="Vattathil S."/>
            <person name="Warren W."/>
            <person name="White C.S."/>
            <person name="Chinwalla A.T."/>
            <person name="Feng Y."/>
            <person name="Halpern A.L."/>
            <person name="Hillier L.W."/>
            <person name="Huang X."/>
            <person name="Minx P."/>
            <person name="Nelson J.O."/>
            <person name="Pepin K.H."/>
            <person name="Qin X."/>
            <person name="Sutton G.G."/>
            <person name="Venter E."/>
            <person name="Walenz B.P."/>
            <person name="Wallis J.W."/>
            <person name="Worley K.C."/>
            <person name="Yang S.-P."/>
            <person name="Jones S.M."/>
            <person name="Marra M.A."/>
            <person name="Rocchi M."/>
            <person name="Schein J.E."/>
            <person name="Baertsch R."/>
            <person name="Clarke L."/>
            <person name="Csuros M."/>
            <person name="Glasscock J."/>
            <person name="Harris R.A."/>
            <person name="Havlak P."/>
            <person name="Jackson A.R."/>
            <person name="Jiang H."/>
            <person name="Liu Y."/>
            <person name="Messina D.N."/>
            <person name="Shen Y."/>
            <person name="Song H.X.-Z."/>
            <person name="Wylie T."/>
            <person name="Zhang L."/>
            <person name="Birney E."/>
            <person name="Han K."/>
            <person name="Konkel M.K."/>
            <person name="Lee J."/>
            <person name="Smit A.F.A."/>
            <person name="Ullmer B."/>
            <person name="Wang H."/>
            <person name="Xing J."/>
            <person name="Burhans R."/>
            <person name="Cheng Z."/>
            <person name="Karro J.E."/>
            <person name="Ma J."/>
            <person name="Raney B."/>
            <person name="She X."/>
            <person name="Cox M.J."/>
            <person name="Demuth J.P."/>
            <person name="Dumas L.J."/>
            <person name="Han S.-G."/>
            <person name="Hopkins J."/>
            <person name="Karimpour-Fard A."/>
            <person name="Kim Y.H."/>
            <person name="Pollack J.R."/>
            <person name="Vinar T."/>
            <person name="Addo-Quaye C."/>
            <person name="Degenhardt J."/>
            <person name="Denby A."/>
            <person name="Hubisz M.J."/>
            <person name="Indap A."/>
            <person name="Kosiol C."/>
            <person name="Lahn B.T."/>
            <person name="Lawson H.A."/>
            <person name="Marklein A."/>
            <person name="Nielsen R."/>
            <person name="Vallender E.J."/>
            <person name="Clark A.G."/>
            <person name="Ferguson B."/>
            <person name="Hernandez R.D."/>
            <person name="Hirani K."/>
            <person name="Kehrer-Sawatzki H."/>
            <person name="Kolb J."/>
            <person name="Patil S."/>
            <person name="Pu L.-L."/>
            <person name="Ren Y."/>
            <person name="Smith D.G."/>
            <person name="Wheeler D.A."/>
            <person name="Schenck I."/>
            <person name="Ball E.V."/>
            <person name="Chen R."/>
            <person name="Cooper D.N."/>
            <person name="Giardine B."/>
            <person name="Hsu F."/>
            <person name="Kent W.J."/>
            <person name="Lesk A."/>
            <person name="Nelson D.L."/>
            <person name="O'brien W.E."/>
            <person name="Pruefer K."/>
            <person name="Stenson P.D."/>
            <person name="Wallace J.C."/>
            <person name="Ke H."/>
            <person name="Liu X.-M."/>
            <person name="Wang P."/>
            <person name="Xiang A.P."/>
            <person name="Yang F."/>
            <person name="Barber G.P."/>
            <person name="Haussler D."/>
            <person name="Karolchik D."/>
            <person name="Kern A.D."/>
            <person name="Kuhn R.M."/>
            <person name="Smith K.E."/>
            <person name="Zwieg A.S."/>
        </authorList>
    </citation>
    <scope>NUCLEOTIDE SEQUENCE [LARGE SCALE GENOMIC DNA]</scope>
    <source>
        <strain evidence="3">17573</strain>
    </source>
</reference>
<dbReference type="PANTHER" id="PTHR46254:SF3">
    <property type="entry name" value="SECRETED PROTEIN"/>
    <property type="match status" value="1"/>
</dbReference>
<feature type="compositionally biased region" description="Polar residues" evidence="1">
    <location>
        <begin position="72"/>
        <end position="87"/>
    </location>
</feature>
<evidence type="ECO:0000313" key="2">
    <source>
        <dbReference type="Ensembl" id="ENSMMUP00000072347.1"/>
    </source>
</evidence>
<sequence length="152" mass="17112">SFALVAQARVQWHDLGSPQPLPPGFKRFSCLSLPSSWDYRHVPPCPANFVFLVERRFLRVGQAGLKHLTSGDPPTSASQSAGNTGMSHCTRPPSRFFQKLNIKDEKDSPKDTERKQPQLVTEKNRRAPQNLKRGSVSRIKVANSVKYCRKAR</sequence>
<dbReference type="PRINTS" id="PR02045">
    <property type="entry name" value="F138DOMAIN"/>
</dbReference>
<evidence type="ECO:0000313" key="3">
    <source>
        <dbReference type="Proteomes" id="UP000006718"/>
    </source>
</evidence>
<protein>
    <submittedName>
        <fullName evidence="2">Uncharacterized protein</fullName>
    </submittedName>
</protein>
<dbReference type="VEuPathDB" id="HostDB:ENSMMUG00000055793"/>
<dbReference type="InParanoid" id="A0A5F8A344"/>
<accession>A0A5F8A344</accession>
<proteinExistence type="predicted"/>
<feature type="region of interest" description="Disordered" evidence="1">
    <location>
        <begin position="66"/>
        <end position="136"/>
    </location>
</feature>
<dbReference type="GeneTree" id="ENSGT00940000164709"/>
<name>A0A5F8A344_MACMU</name>
<keyword evidence="3" id="KW-1185">Reference proteome</keyword>
<organism evidence="2 3">
    <name type="scientific">Macaca mulatta</name>
    <name type="common">Rhesus macaque</name>
    <dbReference type="NCBI Taxonomy" id="9544"/>
    <lineage>
        <taxon>Eukaryota</taxon>
        <taxon>Metazoa</taxon>
        <taxon>Chordata</taxon>
        <taxon>Craniata</taxon>
        <taxon>Vertebrata</taxon>
        <taxon>Euteleostomi</taxon>
        <taxon>Mammalia</taxon>
        <taxon>Eutheria</taxon>
        <taxon>Euarchontoglires</taxon>
        <taxon>Primates</taxon>
        <taxon>Haplorrhini</taxon>
        <taxon>Catarrhini</taxon>
        <taxon>Cercopithecidae</taxon>
        <taxon>Cercopithecinae</taxon>
        <taxon>Macaca</taxon>
    </lineage>
</organism>
<reference evidence="2" key="3">
    <citation type="submission" date="2025-08" db="UniProtKB">
        <authorList>
            <consortium name="Ensembl"/>
        </authorList>
    </citation>
    <scope>IDENTIFICATION</scope>
    <source>
        <strain evidence="2">17573</strain>
    </source>
</reference>
<dbReference type="AlphaFoldDB" id="A0A5F8A344"/>
<dbReference type="Ensembl" id="ENSMMUT00000091293.1">
    <property type="protein sequence ID" value="ENSMMUP00000072347.1"/>
    <property type="gene ID" value="ENSMMUG00000055793.1"/>
</dbReference>
<feature type="compositionally biased region" description="Basic and acidic residues" evidence="1">
    <location>
        <begin position="101"/>
        <end position="116"/>
    </location>
</feature>
<reference evidence="2" key="4">
    <citation type="submission" date="2025-09" db="UniProtKB">
        <authorList>
            <consortium name="Ensembl"/>
        </authorList>
    </citation>
    <scope>IDENTIFICATION</scope>
    <source>
        <strain evidence="2">17573</strain>
    </source>
</reference>
<reference evidence="2" key="2">
    <citation type="submission" date="2019-01" db="EMBL/GenBank/DDBJ databases">
        <authorList>
            <person name="Graves T."/>
            <person name="Eichler E.E."/>
            <person name="Wilson R.K."/>
        </authorList>
    </citation>
    <scope>NUCLEOTIDE SEQUENCE [LARGE SCALE GENOMIC DNA]</scope>
    <source>
        <strain evidence="2">17573</strain>
    </source>
</reference>
<dbReference type="Proteomes" id="UP000006718">
    <property type="component" value="Chromosome 7"/>
</dbReference>
<dbReference type="PANTHER" id="PTHR46254">
    <property type="entry name" value="PROTEIN GVQW1-RELATED"/>
    <property type="match status" value="1"/>
</dbReference>